<keyword evidence="3" id="KW-1185">Reference proteome</keyword>
<accession>A0A3N4S981</accession>
<organism evidence="2 3">
    <name type="scientific">Kitasatospora cineracea</name>
    <dbReference type="NCBI Taxonomy" id="88074"/>
    <lineage>
        <taxon>Bacteria</taxon>
        <taxon>Bacillati</taxon>
        <taxon>Actinomycetota</taxon>
        <taxon>Actinomycetes</taxon>
        <taxon>Kitasatosporales</taxon>
        <taxon>Streptomycetaceae</taxon>
        <taxon>Kitasatospora</taxon>
    </lineage>
</organism>
<dbReference type="NCBIfam" id="NF041216">
    <property type="entry name" value="CU044_2847_fam"/>
    <property type="match status" value="1"/>
</dbReference>
<sequence length="116" mass="12138">MTYSSVPGTVEIAMEDGSVLHAAVRPGSERAAGDAGAVSATVAHSLGEVRRTVRSVGRWARETAREAGDPDGFEVEFGLTLGMKSGRLIGVLAEASGEASLVVRLSWKRPDDRAAE</sequence>
<protein>
    <recommendedName>
        <fullName evidence="1">Trypsin-co-occurring domain-containing protein</fullName>
    </recommendedName>
</protein>
<dbReference type="InterPro" id="IPR045794">
    <property type="entry name" value="Trypco1"/>
</dbReference>
<dbReference type="Proteomes" id="UP000266906">
    <property type="component" value="Unassembled WGS sequence"/>
</dbReference>
<dbReference type="EMBL" id="RKQG01000001">
    <property type="protein sequence ID" value="RPE35210.1"/>
    <property type="molecule type" value="Genomic_DNA"/>
</dbReference>
<evidence type="ECO:0000259" key="1">
    <source>
        <dbReference type="Pfam" id="PF19493"/>
    </source>
</evidence>
<feature type="domain" description="Trypsin-co-occurring" evidence="1">
    <location>
        <begin position="14"/>
        <end position="109"/>
    </location>
</feature>
<evidence type="ECO:0000313" key="3">
    <source>
        <dbReference type="Proteomes" id="UP000266906"/>
    </source>
</evidence>
<proteinExistence type="predicted"/>
<dbReference type="RefSeq" id="WP_162871605.1">
    <property type="nucleotide sequence ID" value="NZ_JBEYIY010000045.1"/>
</dbReference>
<evidence type="ECO:0000313" key="2">
    <source>
        <dbReference type="EMBL" id="RPE35210.1"/>
    </source>
</evidence>
<gene>
    <name evidence="2" type="ORF">EDD38_3557</name>
</gene>
<comment type="caution">
    <text evidence="2">The sequence shown here is derived from an EMBL/GenBank/DDBJ whole genome shotgun (WGS) entry which is preliminary data.</text>
</comment>
<reference evidence="2 3" key="1">
    <citation type="submission" date="2018-11" db="EMBL/GenBank/DDBJ databases">
        <title>Sequencing the genomes of 1000 actinobacteria strains.</title>
        <authorList>
            <person name="Klenk H.-P."/>
        </authorList>
    </citation>
    <scope>NUCLEOTIDE SEQUENCE [LARGE SCALE GENOMIC DNA]</scope>
    <source>
        <strain evidence="2 3">DSM 44781</strain>
    </source>
</reference>
<dbReference type="AlphaFoldDB" id="A0A3N4S981"/>
<name>A0A3N4S981_9ACTN</name>
<dbReference type="Pfam" id="PF19493">
    <property type="entry name" value="Trypco1"/>
    <property type="match status" value="1"/>
</dbReference>